<keyword evidence="3 4" id="KW-0560">Oxidoreductase</keyword>
<evidence type="ECO:0000313" key="4">
    <source>
        <dbReference type="EMBL" id="SMB22571.1"/>
    </source>
</evidence>
<dbReference type="SUPFAM" id="SSF51412">
    <property type="entry name" value="Inosine monophosphate dehydrogenase (IMPDH)"/>
    <property type="match status" value="1"/>
</dbReference>
<dbReference type="InterPro" id="IPR013785">
    <property type="entry name" value="Aldolase_TIM"/>
</dbReference>
<reference evidence="4" key="1">
    <citation type="submission" date="2017-03" db="EMBL/GenBank/DDBJ databases">
        <authorList>
            <consortium name="AG Boll"/>
        </authorList>
    </citation>
    <scope>NUCLEOTIDE SEQUENCE [LARGE SCALE GENOMIC DNA]</scope>
    <source>
        <strain evidence="4">Chol</strain>
    </source>
</reference>
<accession>A0A7Z7HR98</accession>
<dbReference type="InterPro" id="IPR004136">
    <property type="entry name" value="NMO"/>
</dbReference>
<dbReference type="EMBL" id="LT837803">
    <property type="protein sequence ID" value="SMB22571.1"/>
    <property type="molecule type" value="Genomic_DNA"/>
</dbReference>
<dbReference type="GO" id="GO:0018580">
    <property type="term" value="F:nitronate monooxygenase activity"/>
    <property type="evidence" value="ECO:0007669"/>
    <property type="project" value="InterPro"/>
</dbReference>
<gene>
    <name evidence="4" type="ORF">SDENCHOL_10630</name>
</gene>
<organism evidence="4 5">
    <name type="scientific">Sterolibacterium denitrificans</name>
    <dbReference type="NCBI Taxonomy" id="157592"/>
    <lineage>
        <taxon>Bacteria</taxon>
        <taxon>Pseudomonadati</taxon>
        <taxon>Pseudomonadota</taxon>
        <taxon>Betaproteobacteria</taxon>
        <taxon>Nitrosomonadales</taxon>
        <taxon>Sterolibacteriaceae</taxon>
        <taxon>Sterolibacterium</taxon>
    </lineage>
</organism>
<proteinExistence type="predicted"/>
<dbReference type="AlphaFoldDB" id="A0A7Z7HR98"/>
<dbReference type="RefSeq" id="WP_154716013.1">
    <property type="nucleotide sequence ID" value="NZ_LT837803.1"/>
</dbReference>
<dbReference type="Pfam" id="PF03060">
    <property type="entry name" value="NMO"/>
    <property type="match status" value="1"/>
</dbReference>
<protein>
    <submittedName>
        <fullName evidence="4">Enzyme</fullName>
        <ecNumber evidence="4">1.13.12.-</ecNumber>
    </submittedName>
</protein>
<evidence type="ECO:0000313" key="5">
    <source>
        <dbReference type="Proteomes" id="UP000242886"/>
    </source>
</evidence>
<dbReference type="Proteomes" id="UP000242886">
    <property type="component" value="Chromosome SDENCHOL"/>
</dbReference>
<dbReference type="CDD" id="cd04730">
    <property type="entry name" value="NPD_like"/>
    <property type="match status" value="1"/>
</dbReference>
<evidence type="ECO:0000256" key="3">
    <source>
        <dbReference type="ARBA" id="ARBA00023002"/>
    </source>
</evidence>
<dbReference type="PANTHER" id="PTHR32332:SF38">
    <property type="entry name" value="MONOOXYGENASE RV1533-RELATED"/>
    <property type="match status" value="1"/>
</dbReference>
<evidence type="ECO:0000256" key="2">
    <source>
        <dbReference type="ARBA" id="ARBA00022643"/>
    </source>
</evidence>
<keyword evidence="5" id="KW-1185">Reference proteome</keyword>
<keyword evidence="2" id="KW-0288">FMN</keyword>
<name>A0A7Z7HR98_9PROT</name>
<dbReference type="EC" id="1.13.12.-" evidence="4"/>
<evidence type="ECO:0000256" key="1">
    <source>
        <dbReference type="ARBA" id="ARBA00022630"/>
    </source>
</evidence>
<keyword evidence="1" id="KW-0285">Flavoprotein</keyword>
<sequence length="376" mass="40592">MRTPICDLLGIDAPIFAFTHCRDVVVEVSKAGGFGVLGLVGFPPERIKEELDWIDARIGDKPYGIDIVIPQKYEGMDADMEPAQLEAMLQSMVPQGHRDFAARLLREHGTPEWPAGEPDMGLLGWTEATARPMLEEALRHPKVRLVANALGTPPQEVIDEIHASGRLVAALCGKVKQGIRHKEAGVDIVIAQGGEGGGHCGEIGSIVLWPQMVDALAPTPVLAAGGVGNGRQVAAALALGCAGVWTGSLWLTVTEADNEPAQKEDLLRATSEDTVRSRAWTGKPCRMIRNDWTEAWEQPENPKPLGMPLQGLVSADAIRRTHRYAGVADTQKVLFNPCGQVIGQIKQIESSKDVVYRLIDEYADAVGRLEALSSEA</sequence>
<dbReference type="PANTHER" id="PTHR32332">
    <property type="entry name" value="2-NITROPROPANE DIOXYGENASE"/>
    <property type="match status" value="1"/>
</dbReference>
<dbReference type="Gene3D" id="3.20.20.70">
    <property type="entry name" value="Aldolase class I"/>
    <property type="match status" value="1"/>
</dbReference>